<evidence type="ECO:0000313" key="2">
    <source>
        <dbReference type="EMBL" id="OUR95287.1"/>
    </source>
</evidence>
<keyword evidence="1" id="KW-0732">Signal</keyword>
<reference evidence="3" key="1">
    <citation type="journal article" date="2017" name="Proc. Natl. Acad. Sci. U.S.A.">
        <title>Simulation of Deepwater Horizon oil plume reveals substrate specialization within a complex community of hydrocarbon-degraders.</title>
        <authorList>
            <person name="Hu P."/>
            <person name="Dubinsky E.A."/>
            <person name="Probst A.J."/>
            <person name="Wang J."/>
            <person name="Sieber C.M.K."/>
            <person name="Tom L.M."/>
            <person name="Gardinali P."/>
            <person name="Banfield J.F."/>
            <person name="Atlas R.M."/>
            <person name="Andersen G.L."/>
        </authorList>
    </citation>
    <scope>NUCLEOTIDE SEQUENCE [LARGE SCALE GENOMIC DNA]</scope>
</reference>
<gene>
    <name evidence="2" type="ORF">A9Q84_15720</name>
</gene>
<accession>A0A1Y5F401</accession>
<dbReference type="AlphaFoldDB" id="A0A1Y5F401"/>
<name>A0A1Y5F401_9BACT</name>
<feature type="signal peptide" evidence="1">
    <location>
        <begin position="1"/>
        <end position="23"/>
    </location>
</feature>
<dbReference type="EMBL" id="MAAO01000008">
    <property type="protein sequence ID" value="OUR95287.1"/>
    <property type="molecule type" value="Genomic_DNA"/>
</dbReference>
<sequence length="378" mass="41048">MNSRSNKLFILSLGLLLSSAALSAEVSTLKNSLKKETTDLKINLGIGGGKVDSTLNTASVMGVNIGAEAVHDLSDNLKIKINGGMKVQTGSSSSARDNNIYAPKNTNYLKEALASYTPINYVNIEAGVIDQSYLNAPLLVGRTGFIAAKEALNFKVKDTKITLVATQAIPNNRNLSQKINVQDEGDPRFYAESIILEQELFVGNLNLAATHFAFDDISNAVAYRSILLGNSGSVINNENGKLSNDFQGWHGNLGYAVDINNNHNLAFNGSYLTNSGASENNTGKIIGTTYTYNIKQHSLALGLENFSIGSDASVAYYNSSKYGLANKKGNRVQVEYNNSDQDLRVRAAITQNEVINKNIYQSDETVFTLSLRKIYDLF</sequence>
<protein>
    <submittedName>
        <fullName evidence="2">Uncharacterized protein</fullName>
    </submittedName>
</protein>
<feature type="chain" id="PRO_5012056993" evidence="1">
    <location>
        <begin position="24"/>
        <end position="378"/>
    </location>
</feature>
<organism evidence="2 3">
    <name type="scientific">Halobacteriovorax marinus</name>
    <dbReference type="NCBI Taxonomy" id="97084"/>
    <lineage>
        <taxon>Bacteria</taxon>
        <taxon>Pseudomonadati</taxon>
        <taxon>Bdellovibrionota</taxon>
        <taxon>Bacteriovoracia</taxon>
        <taxon>Bacteriovoracales</taxon>
        <taxon>Halobacteriovoraceae</taxon>
        <taxon>Halobacteriovorax</taxon>
    </lineage>
</organism>
<evidence type="ECO:0000313" key="3">
    <source>
        <dbReference type="Proteomes" id="UP000196531"/>
    </source>
</evidence>
<proteinExistence type="predicted"/>
<evidence type="ECO:0000256" key="1">
    <source>
        <dbReference type="SAM" id="SignalP"/>
    </source>
</evidence>
<dbReference type="Proteomes" id="UP000196531">
    <property type="component" value="Unassembled WGS sequence"/>
</dbReference>
<comment type="caution">
    <text evidence="2">The sequence shown here is derived from an EMBL/GenBank/DDBJ whole genome shotgun (WGS) entry which is preliminary data.</text>
</comment>